<evidence type="ECO:0000313" key="6">
    <source>
        <dbReference type="Proteomes" id="UP000250197"/>
    </source>
</evidence>
<keyword evidence="3" id="KW-0269">Exonuclease</keyword>
<keyword evidence="1" id="KW-0540">Nuclease</keyword>
<dbReference type="Gene3D" id="3.30.420.10">
    <property type="entry name" value="Ribonuclease H-like superfamily/Ribonuclease H"/>
    <property type="match status" value="1"/>
</dbReference>
<gene>
    <name evidence="5" type="ORF">CBE89_07840</name>
</gene>
<protein>
    <submittedName>
        <fullName evidence="5">DNA polymerase III subunit epsilon</fullName>
    </submittedName>
</protein>
<dbReference type="Proteomes" id="UP000250197">
    <property type="component" value="Chromosome"/>
</dbReference>
<dbReference type="KEGG" id="cstr:CBE89_07840"/>
<keyword evidence="2" id="KW-0378">Hydrolase</keyword>
<organism evidence="5 6">
    <name type="scientific">Corynebacterium striatum</name>
    <dbReference type="NCBI Taxonomy" id="43770"/>
    <lineage>
        <taxon>Bacteria</taxon>
        <taxon>Bacillati</taxon>
        <taxon>Actinomycetota</taxon>
        <taxon>Actinomycetes</taxon>
        <taxon>Mycobacteriales</taxon>
        <taxon>Corynebacteriaceae</taxon>
        <taxon>Corynebacterium</taxon>
    </lineage>
</organism>
<dbReference type="GO" id="GO:0008408">
    <property type="term" value="F:3'-5' exonuclease activity"/>
    <property type="evidence" value="ECO:0007669"/>
    <property type="project" value="TreeGrafter"/>
</dbReference>
<dbReference type="RefSeq" id="WP_086891500.1">
    <property type="nucleotide sequence ID" value="NZ_CP021252.1"/>
</dbReference>
<dbReference type="Pfam" id="PF00929">
    <property type="entry name" value="RNase_T"/>
    <property type="match status" value="1"/>
</dbReference>
<evidence type="ECO:0000256" key="3">
    <source>
        <dbReference type="ARBA" id="ARBA00022839"/>
    </source>
</evidence>
<dbReference type="GO" id="GO:0003676">
    <property type="term" value="F:nucleic acid binding"/>
    <property type="evidence" value="ECO:0007669"/>
    <property type="project" value="InterPro"/>
</dbReference>
<dbReference type="PANTHER" id="PTHR30231:SF4">
    <property type="entry name" value="PROTEIN NEN2"/>
    <property type="match status" value="1"/>
</dbReference>
<evidence type="ECO:0000259" key="4">
    <source>
        <dbReference type="SMART" id="SM00479"/>
    </source>
</evidence>
<accession>A0A2Z2J1N1</accession>
<dbReference type="InterPro" id="IPR012337">
    <property type="entry name" value="RNaseH-like_sf"/>
</dbReference>
<sequence length="214" mass="23811">MGLFDRFVQRLDWERPDPRTRLEDLPLLAVDMETTSLDPREGAIVSIGWVPINGGVIDLGGADYVLIRGATAGQIEQSVHIHMLTQDVVDAGVAEKEGISRLYDALQGRALLAHFAALEVGFLKAACKRIYGAAPRLDVVDTFALERRHMERMATYPRGEDLRLARVRQRYGLPNYGNHNALSDAQACAELFLAMRHDLEGMTLKQVMAASVRR</sequence>
<feature type="domain" description="Exonuclease" evidence="4">
    <location>
        <begin position="26"/>
        <end position="201"/>
    </location>
</feature>
<dbReference type="SMART" id="SM00479">
    <property type="entry name" value="EXOIII"/>
    <property type="match status" value="1"/>
</dbReference>
<dbReference type="EMBL" id="CP021252">
    <property type="protein sequence ID" value="ART21415.1"/>
    <property type="molecule type" value="Genomic_DNA"/>
</dbReference>
<proteinExistence type="predicted"/>
<dbReference type="PANTHER" id="PTHR30231">
    <property type="entry name" value="DNA POLYMERASE III SUBUNIT EPSILON"/>
    <property type="match status" value="1"/>
</dbReference>
<dbReference type="SUPFAM" id="SSF53098">
    <property type="entry name" value="Ribonuclease H-like"/>
    <property type="match status" value="1"/>
</dbReference>
<dbReference type="CDD" id="cd06127">
    <property type="entry name" value="DEDDh"/>
    <property type="match status" value="1"/>
</dbReference>
<dbReference type="GO" id="GO:0005829">
    <property type="term" value="C:cytosol"/>
    <property type="evidence" value="ECO:0007669"/>
    <property type="project" value="TreeGrafter"/>
</dbReference>
<reference evidence="5 6" key="1">
    <citation type="submission" date="2017-05" db="EMBL/GenBank/DDBJ databases">
        <title>Complete genome sequence of Corynebacterium striatum KC-Na-1 isolated from Neophocaena asiaeorientalis in Korea.</title>
        <authorList>
            <person name="Kim J.H."/>
            <person name="Lee K."/>
        </authorList>
    </citation>
    <scope>NUCLEOTIDE SEQUENCE [LARGE SCALE GENOMIC DNA]</scope>
    <source>
        <strain evidence="5 6">KC-Na-01</strain>
    </source>
</reference>
<evidence type="ECO:0000256" key="1">
    <source>
        <dbReference type="ARBA" id="ARBA00022722"/>
    </source>
</evidence>
<name>A0A2Z2J1N1_CORST</name>
<evidence type="ECO:0000256" key="2">
    <source>
        <dbReference type="ARBA" id="ARBA00022801"/>
    </source>
</evidence>
<dbReference type="InterPro" id="IPR036397">
    <property type="entry name" value="RNaseH_sf"/>
</dbReference>
<evidence type="ECO:0000313" key="5">
    <source>
        <dbReference type="EMBL" id="ART21415.1"/>
    </source>
</evidence>
<dbReference type="InterPro" id="IPR013520">
    <property type="entry name" value="Ribonucl_H"/>
</dbReference>
<dbReference type="AlphaFoldDB" id="A0A2Z2J1N1"/>